<dbReference type="GO" id="GO:0046872">
    <property type="term" value="F:metal ion binding"/>
    <property type="evidence" value="ECO:0007669"/>
    <property type="project" value="UniProtKB-KW"/>
</dbReference>
<feature type="transmembrane region" description="Helical" evidence="5">
    <location>
        <begin position="685"/>
        <end position="704"/>
    </location>
</feature>
<dbReference type="Gene3D" id="3.90.550.10">
    <property type="entry name" value="Spore Coat Polysaccharide Biosynthesis Protein SpsA, Chain A"/>
    <property type="match status" value="1"/>
</dbReference>
<evidence type="ECO:0000256" key="6">
    <source>
        <dbReference type="SAM" id="SignalP"/>
    </source>
</evidence>
<evidence type="ECO:0000256" key="1">
    <source>
        <dbReference type="ARBA" id="ARBA00006351"/>
    </source>
</evidence>
<gene>
    <name evidence="7" type="primary">GLT8D1</name>
    <name evidence="7" type="ORF">SNAT2548_LOCUS33513</name>
</gene>
<dbReference type="SUPFAM" id="SSF103473">
    <property type="entry name" value="MFS general substrate transporter"/>
    <property type="match status" value="1"/>
</dbReference>
<feature type="transmembrane region" description="Helical" evidence="5">
    <location>
        <begin position="355"/>
        <end position="376"/>
    </location>
</feature>
<evidence type="ECO:0000256" key="2">
    <source>
        <dbReference type="ARBA" id="ARBA00022676"/>
    </source>
</evidence>
<accession>A0A812UPL4</accession>
<dbReference type="PANTHER" id="PTHR13778:SF47">
    <property type="entry name" value="LIPOPOLYSACCHARIDE 1,3-GALACTOSYLTRANSFERASE"/>
    <property type="match status" value="1"/>
</dbReference>
<keyword evidence="8" id="KW-1185">Reference proteome</keyword>
<dbReference type="EMBL" id="CAJNDS010002761">
    <property type="protein sequence ID" value="CAE7588093.1"/>
    <property type="molecule type" value="Genomic_DNA"/>
</dbReference>
<keyword evidence="5" id="KW-0472">Membrane</keyword>
<keyword evidence="5" id="KW-1133">Transmembrane helix</keyword>
<evidence type="ECO:0000256" key="4">
    <source>
        <dbReference type="ARBA" id="ARBA00022723"/>
    </source>
</evidence>
<reference evidence="7" key="1">
    <citation type="submission" date="2021-02" db="EMBL/GenBank/DDBJ databases">
        <authorList>
            <person name="Dougan E. K."/>
            <person name="Rhodes N."/>
            <person name="Thang M."/>
            <person name="Chan C."/>
        </authorList>
    </citation>
    <scope>NUCLEOTIDE SEQUENCE</scope>
</reference>
<dbReference type="InterPro" id="IPR029044">
    <property type="entry name" value="Nucleotide-diphossugar_trans"/>
</dbReference>
<keyword evidence="2" id="KW-0328">Glycosyltransferase</keyword>
<feature type="transmembrane region" description="Helical" evidence="5">
    <location>
        <begin position="425"/>
        <end position="448"/>
    </location>
</feature>
<feature type="signal peptide" evidence="6">
    <location>
        <begin position="1"/>
        <end position="22"/>
    </location>
</feature>
<feature type="transmembrane region" description="Helical" evidence="5">
    <location>
        <begin position="655"/>
        <end position="673"/>
    </location>
</feature>
<evidence type="ECO:0000256" key="5">
    <source>
        <dbReference type="SAM" id="Phobius"/>
    </source>
</evidence>
<dbReference type="GO" id="GO:0016757">
    <property type="term" value="F:glycosyltransferase activity"/>
    <property type="evidence" value="ECO:0007669"/>
    <property type="project" value="UniProtKB-KW"/>
</dbReference>
<keyword evidence="6" id="KW-0732">Signal</keyword>
<dbReference type="PANTHER" id="PTHR13778">
    <property type="entry name" value="GLYCOSYLTRANSFERASE 8 DOMAIN-CONTAINING PROTEIN"/>
    <property type="match status" value="1"/>
</dbReference>
<dbReference type="InterPro" id="IPR036259">
    <property type="entry name" value="MFS_trans_sf"/>
</dbReference>
<comment type="caution">
    <text evidence="7">The sequence shown here is derived from an EMBL/GenBank/DDBJ whole genome shotgun (WGS) entry which is preliminary data.</text>
</comment>
<dbReference type="Proteomes" id="UP000604046">
    <property type="component" value="Unassembled WGS sequence"/>
</dbReference>
<feature type="transmembrane region" description="Helical" evidence="5">
    <location>
        <begin position="388"/>
        <end position="413"/>
    </location>
</feature>
<dbReference type="Pfam" id="PF01501">
    <property type="entry name" value="Glyco_transf_8"/>
    <property type="match status" value="1"/>
</dbReference>
<protein>
    <submittedName>
        <fullName evidence="7">GLT8D1 protein</fullName>
    </submittedName>
</protein>
<sequence>MSSAKYHLFLLSLLLSLIPSAAVRESLLSDGPATVHAFYAADEPQIDGLSASIHSLLVSCSQPQRLVVDVAVKAAVLPAFQAHFGMKDKSLSVGTTLGATIRLHALDEVKMNKLFKYQSNHYHERASLAKSIEKYARLFLDGLLPDAIVVYLDTDVVVQADVLVLADRFAASGKTMAFVERVPRVSLSDYVYPRNVSDAEFTKLGISKAALLAAENATEYNAGVLVVNTKRWASQGYMDKVTHWLRINYLLHGKLFRGNDQTLLMLSFEVWRQPGDFIVVEREWNVEVHHQLTTDGDFLAHQAKILHFNGDRKPWLPSEAADPLVKELFRPHLERFASLLEAEQAHGQQHQMQPMMAALIALVLALALLAVVKVSYDWTNTMSPAESALHVNLMVCFQGFMNYSSVVLCAYPLCLALNLSNAASMSGLLIGVFMESSAVGMGVSWKILNVYPDIWRVHIKTYLVTGLSCQFLGALVFCKVALAVKYGQTHDTLILTLLAARIVQGFGHGLNDQFMKCCIVKLAPAVDRPRHSMKKFVSNTMGIGGGPIIIAIAYFFFHDEGGDVAGMGLGAQISMLTAQWQLTMTITVLVAAVLLYPSLEDVSDFGKATSIVGGHQTAVLLASIFLDALRGFITSGVEAASCLLLQDHFEWRQDSIGFCIGLTFCLVVPAYMLHKQYQARYSDIAWIRIYTGIAMLATALLGTAKQPLGILAADSIIFPSIYLAGALNMGILNTSVFPDGSLLDANNVMLINGIISNGIGRFAGPIFSRSLIAHLGQKAYASCQALAIGSILASSGMLRAPM</sequence>
<feature type="transmembrane region" description="Helical" evidence="5">
    <location>
        <begin position="716"/>
        <end position="736"/>
    </location>
</feature>
<evidence type="ECO:0000313" key="8">
    <source>
        <dbReference type="Proteomes" id="UP000604046"/>
    </source>
</evidence>
<evidence type="ECO:0000256" key="3">
    <source>
        <dbReference type="ARBA" id="ARBA00022679"/>
    </source>
</evidence>
<dbReference type="AlphaFoldDB" id="A0A812UPL4"/>
<feature type="chain" id="PRO_5032400966" evidence="6">
    <location>
        <begin position="23"/>
        <end position="802"/>
    </location>
</feature>
<dbReference type="GO" id="GO:0005794">
    <property type="term" value="C:Golgi apparatus"/>
    <property type="evidence" value="ECO:0007669"/>
    <property type="project" value="TreeGrafter"/>
</dbReference>
<feature type="transmembrane region" description="Helical" evidence="5">
    <location>
        <begin position="577"/>
        <end position="596"/>
    </location>
</feature>
<feature type="transmembrane region" description="Helical" evidence="5">
    <location>
        <begin position="536"/>
        <end position="557"/>
    </location>
</feature>
<dbReference type="InterPro" id="IPR002495">
    <property type="entry name" value="Glyco_trans_8"/>
</dbReference>
<keyword evidence="5" id="KW-0812">Transmembrane</keyword>
<evidence type="ECO:0000313" key="7">
    <source>
        <dbReference type="EMBL" id="CAE7588093.1"/>
    </source>
</evidence>
<keyword evidence="4" id="KW-0479">Metal-binding</keyword>
<dbReference type="OrthoDB" id="417219at2759"/>
<organism evidence="7 8">
    <name type="scientific">Symbiodinium natans</name>
    <dbReference type="NCBI Taxonomy" id="878477"/>
    <lineage>
        <taxon>Eukaryota</taxon>
        <taxon>Sar</taxon>
        <taxon>Alveolata</taxon>
        <taxon>Dinophyceae</taxon>
        <taxon>Suessiales</taxon>
        <taxon>Symbiodiniaceae</taxon>
        <taxon>Symbiodinium</taxon>
    </lineage>
</organism>
<dbReference type="InterPro" id="IPR050748">
    <property type="entry name" value="Glycosyltrans_8_dom-fam"/>
</dbReference>
<proteinExistence type="inferred from homology"/>
<keyword evidence="3" id="KW-0808">Transferase</keyword>
<comment type="similarity">
    <text evidence="1">Belongs to the glycosyltransferase 8 family.</text>
</comment>
<dbReference type="SUPFAM" id="SSF53448">
    <property type="entry name" value="Nucleotide-diphospho-sugar transferases"/>
    <property type="match status" value="1"/>
</dbReference>
<name>A0A812UPL4_9DINO</name>